<comment type="similarity">
    <text evidence="3">Belongs to the peptidase C19 family.</text>
</comment>
<dbReference type="PROSITE" id="PS50235">
    <property type="entry name" value="USP_3"/>
    <property type="match status" value="1"/>
</dbReference>
<dbReference type="OrthoDB" id="289038at2759"/>
<dbReference type="Pfam" id="PF00443">
    <property type="entry name" value="UCH"/>
    <property type="match status" value="1"/>
</dbReference>
<dbReference type="CDD" id="cd02659">
    <property type="entry name" value="peptidase_C19C"/>
    <property type="match status" value="1"/>
</dbReference>
<dbReference type="PROSITE" id="PS00972">
    <property type="entry name" value="USP_1"/>
    <property type="match status" value="1"/>
</dbReference>
<proteinExistence type="inferred from homology"/>
<dbReference type="GO" id="GO:0016579">
    <property type="term" value="P:protein deubiquitination"/>
    <property type="evidence" value="ECO:0007669"/>
    <property type="project" value="InterPro"/>
</dbReference>
<dbReference type="Pfam" id="PF12436">
    <property type="entry name" value="USP7_ICP0_bdg"/>
    <property type="match status" value="1"/>
</dbReference>
<evidence type="ECO:0000256" key="2">
    <source>
        <dbReference type="ARBA" id="ARBA00004123"/>
    </source>
</evidence>
<keyword evidence="9" id="KW-0539">Nucleus</keyword>
<dbReference type="PROSITE" id="PS00973">
    <property type="entry name" value="USP_2"/>
    <property type="match status" value="1"/>
</dbReference>
<dbReference type="InterPro" id="IPR028889">
    <property type="entry name" value="USP"/>
</dbReference>
<dbReference type="GO" id="GO:0005829">
    <property type="term" value="C:cytosol"/>
    <property type="evidence" value="ECO:0007669"/>
    <property type="project" value="TreeGrafter"/>
</dbReference>
<dbReference type="InterPro" id="IPR050164">
    <property type="entry name" value="Peptidase_C19"/>
</dbReference>
<dbReference type="InterPro" id="IPR038765">
    <property type="entry name" value="Papain-like_cys_pep_sf"/>
</dbReference>
<dbReference type="Pfam" id="PF22486">
    <property type="entry name" value="MATH_2"/>
    <property type="match status" value="1"/>
</dbReference>
<keyword evidence="5" id="KW-0645">Protease</keyword>
<name>A0A4V1IX18_9FUNG</name>
<dbReference type="AlphaFoldDB" id="A0A4V1IX18"/>
<evidence type="ECO:0000259" key="11">
    <source>
        <dbReference type="PROSITE" id="PS50235"/>
    </source>
</evidence>
<dbReference type="FunFam" id="2.60.210.10:FF:000011">
    <property type="entry name" value="Ubiquitin carboxyl-terminal hydrolase 7"/>
    <property type="match status" value="1"/>
</dbReference>
<dbReference type="Proteomes" id="UP000271241">
    <property type="component" value="Unassembled WGS sequence"/>
</dbReference>
<evidence type="ECO:0000256" key="8">
    <source>
        <dbReference type="ARBA" id="ARBA00022807"/>
    </source>
</evidence>
<dbReference type="SUPFAM" id="SSF49599">
    <property type="entry name" value="TRAF domain-like"/>
    <property type="match status" value="1"/>
</dbReference>
<dbReference type="FunFam" id="3.90.70.10:FF:000005">
    <property type="entry name" value="Ubiquitin carboxyl-terminal hydrolase 7"/>
    <property type="match status" value="1"/>
</dbReference>
<organism evidence="12 13">
    <name type="scientific">Thamnocephalis sphaerospora</name>
    <dbReference type="NCBI Taxonomy" id="78915"/>
    <lineage>
        <taxon>Eukaryota</taxon>
        <taxon>Fungi</taxon>
        <taxon>Fungi incertae sedis</taxon>
        <taxon>Zoopagomycota</taxon>
        <taxon>Zoopagomycotina</taxon>
        <taxon>Zoopagomycetes</taxon>
        <taxon>Zoopagales</taxon>
        <taxon>Sigmoideomycetaceae</taxon>
        <taxon>Thamnocephalis</taxon>
    </lineage>
</organism>
<evidence type="ECO:0000313" key="12">
    <source>
        <dbReference type="EMBL" id="RKP09509.1"/>
    </source>
</evidence>
<evidence type="ECO:0000313" key="13">
    <source>
        <dbReference type="Proteomes" id="UP000271241"/>
    </source>
</evidence>
<dbReference type="GO" id="GO:0005634">
    <property type="term" value="C:nucleus"/>
    <property type="evidence" value="ECO:0007669"/>
    <property type="project" value="UniProtKB-SubCell"/>
</dbReference>
<dbReference type="GO" id="GO:0031647">
    <property type="term" value="P:regulation of protein stability"/>
    <property type="evidence" value="ECO:0007669"/>
    <property type="project" value="TreeGrafter"/>
</dbReference>
<protein>
    <recommendedName>
        <fullName evidence="4">ubiquitinyl hydrolase 1</fullName>
        <ecNumber evidence="4">3.4.19.12</ecNumber>
    </recommendedName>
</protein>
<comment type="catalytic activity">
    <reaction evidence="1">
        <text>Thiol-dependent hydrolysis of ester, thioester, amide, peptide and isopeptide bonds formed by the C-terminal Gly of ubiquitin (a 76-residue protein attached to proteins as an intracellular targeting signal).</text>
        <dbReference type="EC" id="3.4.19.12"/>
    </reaction>
</comment>
<keyword evidence="6" id="KW-0833">Ubl conjugation pathway</keyword>
<sequence>MDHSYEAVDAAVHHWRIPNWQDLDRRVIGPEFECGGHTWRFLLFPTGNNSPDVVSVYIEVVKEKEKDPDWHVCAQFCLFMSNTADPTLFIHNQAVHRFQADEADWGFSKFAALRDVTQKVYGQERPLLENGAATLTALVRVVKDPTGVLWHNFQNYDSKKETGCIGLKNQGATCYMNSLLQSLFFTNSLRRAVFQIPTDDDEPTSSVTLALQRVFYNLQTSDTPVDTTELTKSFGWNSLESFMQHDVQEFNRVLQDNLEGKMKKTAAEGAIENLFVGKMKSYVRCINVDFESSRVENYYDIQLNVKGCKTLRDSFADYIAEETLDGDNKYMAEGHGLQDAKKGVIFESFPPVLHLQLKRFEYDMMRDMMVKINDRHEFPLEIELDDFLSADADKSVPHRYILHGVLVHSGDLHGGHYFALLKPEKNGRWFKFDDDRVTPVTEKEVLDDNFGGEINGPAPLTSVRPMPRLIKRYTNAYMLVYIRESELDNVLRPMSTDDVPAHLVKRITEEKEAKEIARREAEERHLFMKVLVADDECMSTHRGFDLVNFGNPSWPRTLFQEFRVRKDSTYGKLRAQVAERFHLADGEFRLWTFVNRQNKTIRPDNPIPEFGDDMAMELVKEKCNVRTLEMRIYLERAGSPMPGQPAMSQHILLFVKFYDPHTGKIQYLGKLYATWLQKIESILFDLRRMGRLPVDAPIKLYEEIKPSMVEPIDPSGSFRDAELQNGDIICFQLELTEAEQSKIKPGISLTVPGYFENVQKSVAVCFRPLPKLDSDGQQEVSAMLLRDMKYDEASTSCRDLLGIDPMKLQFTPASHSNNMRSPLRRDPEMILADMLLHTNIPMNKSSVIYYEVLDVDITEFDTKKKLKVIWLGLNHSDETEHVLMVPREGQTQDIVKCLQPLVTLASSDGSGVIRVYTVINNRIHNRLEDDAPIDDIPSYSTIYAEEVPENEQESGDDEFTVDVFHFNKEPIRSHGIPFPCKVYTTDTVAELKRRLQKRSGLSDKEFEKVKVALVTQYPYGKCEYLENDEARFGEISLQGNEMIGMDHVDRSGRSTGRFAERAIKIFN</sequence>
<dbReference type="SMART" id="SM00061">
    <property type="entry name" value="MATH"/>
    <property type="match status" value="1"/>
</dbReference>
<dbReference type="GO" id="GO:0004843">
    <property type="term" value="F:cysteine-type deubiquitinase activity"/>
    <property type="evidence" value="ECO:0007669"/>
    <property type="project" value="UniProtKB-EC"/>
</dbReference>
<reference evidence="13" key="1">
    <citation type="journal article" date="2018" name="Nat. Microbiol.">
        <title>Leveraging single-cell genomics to expand the fungal tree of life.</title>
        <authorList>
            <person name="Ahrendt S.R."/>
            <person name="Quandt C.A."/>
            <person name="Ciobanu D."/>
            <person name="Clum A."/>
            <person name="Salamov A."/>
            <person name="Andreopoulos B."/>
            <person name="Cheng J.F."/>
            <person name="Woyke T."/>
            <person name="Pelin A."/>
            <person name="Henrissat B."/>
            <person name="Reynolds N.K."/>
            <person name="Benny G.L."/>
            <person name="Smith M.E."/>
            <person name="James T.Y."/>
            <person name="Grigoriev I.V."/>
        </authorList>
    </citation>
    <scope>NUCLEOTIDE SEQUENCE [LARGE SCALE GENOMIC DNA]</scope>
    <source>
        <strain evidence="13">RSA 1356</strain>
    </source>
</reference>
<keyword evidence="8" id="KW-0788">Thiol protease</keyword>
<evidence type="ECO:0000256" key="4">
    <source>
        <dbReference type="ARBA" id="ARBA00012759"/>
    </source>
</evidence>
<evidence type="ECO:0000256" key="5">
    <source>
        <dbReference type="ARBA" id="ARBA00022670"/>
    </source>
</evidence>
<evidence type="ECO:0000256" key="3">
    <source>
        <dbReference type="ARBA" id="ARBA00009085"/>
    </source>
</evidence>
<dbReference type="SUPFAM" id="SSF54001">
    <property type="entry name" value="Cysteine proteinases"/>
    <property type="match status" value="1"/>
</dbReference>
<dbReference type="InterPro" id="IPR008974">
    <property type="entry name" value="TRAF-like"/>
</dbReference>
<accession>A0A4V1IX18</accession>
<dbReference type="Pfam" id="PF14533">
    <property type="entry name" value="USP7_C2"/>
    <property type="match status" value="1"/>
</dbReference>
<dbReference type="GO" id="GO:0006508">
    <property type="term" value="P:proteolysis"/>
    <property type="evidence" value="ECO:0007669"/>
    <property type="project" value="UniProtKB-KW"/>
</dbReference>
<feature type="domain" description="MATH" evidence="10">
    <location>
        <begin position="10"/>
        <end position="139"/>
    </location>
</feature>
<keyword evidence="13" id="KW-1185">Reference proteome</keyword>
<dbReference type="Gene3D" id="3.10.20.90">
    <property type="entry name" value="Phosphatidylinositol 3-kinase Catalytic Subunit, Chain A, domain 1"/>
    <property type="match status" value="2"/>
</dbReference>
<dbReference type="InterPro" id="IPR029346">
    <property type="entry name" value="USP_C"/>
</dbReference>
<dbReference type="STRING" id="78915.A0A4V1IX18"/>
<comment type="subcellular location">
    <subcellularLocation>
        <location evidence="2">Nucleus</location>
    </subcellularLocation>
</comment>
<evidence type="ECO:0000256" key="1">
    <source>
        <dbReference type="ARBA" id="ARBA00000707"/>
    </source>
</evidence>
<dbReference type="EC" id="3.4.19.12" evidence="4"/>
<dbReference type="Gene3D" id="2.60.210.10">
    <property type="entry name" value="Apoptosis, Tumor Necrosis Factor Receptor Associated Protein 2, Chain A"/>
    <property type="match status" value="1"/>
</dbReference>
<evidence type="ECO:0000259" key="10">
    <source>
        <dbReference type="PROSITE" id="PS50144"/>
    </source>
</evidence>
<keyword evidence="7 12" id="KW-0378">Hydrolase</keyword>
<evidence type="ECO:0000256" key="7">
    <source>
        <dbReference type="ARBA" id="ARBA00022801"/>
    </source>
</evidence>
<dbReference type="InterPro" id="IPR002083">
    <property type="entry name" value="MATH/TRAF_dom"/>
</dbReference>
<dbReference type="InterPro" id="IPR001394">
    <property type="entry name" value="Peptidase_C19_UCH"/>
</dbReference>
<dbReference type="PANTHER" id="PTHR24006">
    <property type="entry name" value="UBIQUITIN CARBOXYL-TERMINAL HYDROLASE"/>
    <property type="match status" value="1"/>
</dbReference>
<dbReference type="InterPro" id="IPR018200">
    <property type="entry name" value="USP_CS"/>
</dbReference>
<gene>
    <name evidence="12" type="ORF">THASP1DRAFT_14149</name>
</gene>
<evidence type="ECO:0000256" key="6">
    <source>
        <dbReference type="ARBA" id="ARBA00022786"/>
    </source>
</evidence>
<dbReference type="PROSITE" id="PS50144">
    <property type="entry name" value="MATH"/>
    <property type="match status" value="1"/>
</dbReference>
<evidence type="ECO:0000256" key="9">
    <source>
        <dbReference type="ARBA" id="ARBA00023242"/>
    </source>
</evidence>
<dbReference type="GO" id="GO:0140492">
    <property type="term" value="F:metal-dependent deubiquitinase activity"/>
    <property type="evidence" value="ECO:0007669"/>
    <property type="project" value="UniProtKB-ARBA"/>
</dbReference>
<dbReference type="InterPro" id="IPR024729">
    <property type="entry name" value="USP7_ICP0-binding_dom"/>
</dbReference>
<dbReference type="Gene3D" id="3.90.70.10">
    <property type="entry name" value="Cysteine proteinases"/>
    <property type="match status" value="1"/>
</dbReference>
<feature type="domain" description="USP" evidence="11">
    <location>
        <begin position="165"/>
        <end position="484"/>
    </location>
</feature>
<dbReference type="PANTHER" id="PTHR24006:SF644">
    <property type="entry name" value="UBIQUITIN CARBOXYL-TERMINAL HYDROLASE 7"/>
    <property type="match status" value="1"/>
</dbReference>
<dbReference type="EMBL" id="KZ992508">
    <property type="protein sequence ID" value="RKP09509.1"/>
    <property type="molecule type" value="Genomic_DNA"/>
</dbReference>